<accession>A0A2K9NMC8</accession>
<dbReference type="KEGG" id="bsto:C0V70_00790"/>
<proteinExistence type="predicted"/>
<evidence type="ECO:0000313" key="1">
    <source>
        <dbReference type="EMBL" id="AUN96666.1"/>
    </source>
</evidence>
<gene>
    <name evidence="1" type="ORF">C0V70_00790</name>
</gene>
<evidence type="ECO:0000313" key="2">
    <source>
        <dbReference type="Proteomes" id="UP000235584"/>
    </source>
</evidence>
<organism evidence="1 2">
    <name type="scientific">Bacteriovorax stolpii</name>
    <name type="common">Bdellovibrio stolpii</name>
    <dbReference type="NCBI Taxonomy" id="960"/>
    <lineage>
        <taxon>Bacteria</taxon>
        <taxon>Pseudomonadati</taxon>
        <taxon>Bdellovibrionota</taxon>
        <taxon>Bacteriovoracia</taxon>
        <taxon>Bacteriovoracales</taxon>
        <taxon>Bacteriovoracaceae</taxon>
        <taxon>Bacteriovorax</taxon>
    </lineage>
</organism>
<dbReference type="RefSeq" id="WP_102241961.1">
    <property type="nucleotide sequence ID" value="NZ_CP025704.1"/>
</dbReference>
<dbReference type="AlphaFoldDB" id="A0A2K9NMC8"/>
<dbReference type="OrthoDB" id="5294202at2"/>
<protein>
    <submittedName>
        <fullName evidence="1">Uncharacterized protein</fullName>
    </submittedName>
</protein>
<keyword evidence="2" id="KW-1185">Reference proteome</keyword>
<reference evidence="1 2" key="1">
    <citation type="submission" date="2018-01" db="EMBL/GenBank/DDBJ databases">
        <title>Complete genome sequence of Bacteriovorax stolpii DSM12778.</title>
        <authorList>
            <person name="Tang B."/>
            <person name="Chang J."/>
        </authorList>
    </citation>
    <scope>NUCLEOTIDE SEQUENCE [LARGE SCALE GENOMIC DNA]</scope>
    <source>
        <strain evidence="1 2">DSM 12778</strain>
    </source>
</reference>
<sequence length="134" mass="15101">MKKFFELPVLFMIALTFTASMAIAKDYVIYSIAQDIPMGNKDEIIRKNFYVDMGKNQGVKKGSVLDVYRVVSVLDPYESKKRFNHRVKIGEVKVLHAEDSSAIGVLNKLEEGEETPVFEVGKLMIGDIVTVKVK</sequence>
<dbReference type="EMBL" id="CP025704">
    <property type="protein sequence ID" value="AUN96666.1"/>
    <property type="molecule type" value="Genomic_DNA"/>
</dbReference>
<dbReference type="Proteomes" id="UP000235584">
    <property type="component" value="Chromosome"/>
</dbReference>
<name>A0A2K9NMC8_BACTC</name>